<proteinExistence type="predicted"/>
<dbReference type="EMBL" id="WWEO01000039">
    <property type="protein sequence ID" value="NCD68703.1"/>
    <property type="molecule type" value="Genomic_DNA"/>
</dbReference>
<evidence type="ECO:0000313" key="2">
    <source>
        <dbReference type="Proteomes" id="UP000638732"/>
    </source>
</evidence>
<reference evidence="1" key="2">
    <citation type="submission" date="2020-10" db="EMBL/GenBank/DDBJ databases">
        <title>Mucilaginibacter sp. nov., isolated from soil.</title>
        <authorList>
            <person name="Jeon C.O."/>
        </authorList>
    </citation>
    <scope>NUCLEOTIDE SEQUENCE</scope>
    <source>
        <strain evidence="1">R11</strain>
    </source>
</reference>
<accession>A0A965ZCW6</accession>
<dbReference type="Proteomes" id="UP000638732">
    <property type="component" value="Unassembled WGS sequence"/>
</dbReference>
<keyword evidence="2" id="KW-1185">Reference proteome</keyword>
<reference evidence="1" key="1">
    <citation type="submission" date="2020-01" db="EMBL/GenBank/DDBJ databases">
        <authorList>
            <person name="Seo Y.L."/>
        </authorList>
    </citation>
    <scope>NUCLEOTIDE SEQUENCE</scope>
    <source>
        <strain evidence="1">R11</strain>
    </source>
</reference>
<dbReference type="PROSITE" id="PS51257">
    <property type="entry name" value="PROKAR_LIPOPROTEIN"/>
    <property type="match status" value="1"/>
</dbReference>
<evidence type="ECO:0000313" key="1">
    <source>
        <dbReference type="EMBL" id="NCD68703.1"/>
    </source>
</evidence>
<dbReference type="AlphaFoldDB" id="A0A965ZCW6"/>
<gene>
    <name evidence="1" type="ORF">GSY63_04975</name>
</gene>
<comment type="caution">
    <text evidence="1">The sequence shown here is derived from an EMBL/GenBank/DDBJ whole genome shotgun (WGS) entry which is preliminary data.</text>
</comment>
<dbReference type="RefSeq" id="WP_166584725.1">
    <property type="nucleotide sequence ID" value="NZ_WWEO01000039.1"/>
</dbReference>
<protein>
    <submittedName>
        <fullName evidence="1">Uncharacterized protein</fullName>
    </submittedName>
</protein>
<sequence length="66" mass="7083">MSELKIKAPLPVPSFSIAACDIKRSSATLGGSQYTSTAPKSRLDVSFNNTAKKLGSDSLRRDKVKL</sequence>
<name>A0A965ZCW6_9SPHI</name>
<organism evidence="1 2">
    <name type="scientific">Mucilaginibacter agri</name>
    <dbReference type="NCBI Taxonomy" id="2695265"/>
    <lineage>
        <taxon>Bacteria</taxon>
        <taxon>Pseudomonadati</taxon>
        <taxon>Bacteroidota</taxon>
        <taxon>Sphingobacteriia</taxon>
        <taxon>Sphingobacteriales</taxon>
        <taxon>Sphingobacteriaceae</taxon>
        <taxon>Mucilaginibacter</taxon>
    </lineage>
</organism>